<dbReference type="AlphaFoldDB" id="A0A2P2NJD1"/>
<protein>
    <submittedName>
        <fullName evidence="1">Uncharacterized protein</fullName>
    </submittedName>
</protein>
<accession>A0A2P2NJD1</accession>
<proteinExistence type="predicted"/>
<organism evidence="1">
    <name type="scientific">Rhizophora mucronata</name>
    <name type="common">Asiatic mangrove</name>
    <dbReference type="NCBI Taxonomy" id="61149"/>
    <lineage>
        <taxon>Eukaryota</taxon>
        <taxon>Viridiplantae</taxon>
        <taxon>Streptophyta</taxon>
        <taxon>Embryophyta</taxon>
        <taxon>Tracheophyta</taxon>
        <taxon>Spermatophyta</taxon>
        <taxon>Magnoliopsida</taxon>
        <taxon>eudicotyledons</taxon>
        <taxon>Gunneridae</taxon>
        <taxon>Pentapetalae</taxon>
        <taxon>rosids</taxon>
        <taxon>fabids</taxon>
        <taxon>Malpighiales</taxon>
        <taxon>Rhizophoraceae</taxon>
        <taxon>Rhizophora</taxon>
    </lineage>
</organism>
<evidence type="ECO:0000313" key="1">
    <source>
        <dbReference type="EMBL" id="MBX42601.1"/>
    </source>
</evidence>
<dbReference type="EMBL" id="GGEC01062117">
    <property type="protein sequence ID" value="MBX42601.1"/>
    <property type="molecule type" value="Transcribed_RNA"/>
</dbReference>
<name>A0A2P2NJD1_RHIMU</name>
<sequence>MHLDSRLALLFHLEKTTLGQIRGSNQTQTELDLIDKHFSNQEIVSKTPI</sequence>
<reference evidence="1" key="1">
    <citation type="submission" date="2018-02" db="EMBL/GenBank/DDBJ databases">
        <title>Rhizophora mucronata_Transcriptome.</title>
        <authorList>
            <person name="Meera S.P."/>
            <person name="Sreeshan A."/>
            <person name="Augustine A."/>
        </authorList>
    </citation>
    <scope>NUCLEOTIDE SEQUENCE</scope>
    <source>
        <tissue evidence="1">Leaf</tissue>
    </source>
</reference>